<dbReference type="RefSeq" id="WP_130171417.1">
    <property type="nucleotide sequence ID" value="NZ_SHMR01000007.1"/>
</dbReference>
<name>A0A482XV02_9EURY</name>
<accession>A0A482XV02</accession>
<dbReference type="Proteomes" id="UP000292704">
    <property type="component" value="Unassembled WGS sequence"/>
</dbReference>
<dbReference type="EMBL" id="SHMR01000007">
    <property type="protein sequence ID" value="RZH67188.1"/>
    <property type="molecule type" value="Genomic_DNA"/>
</dbReference>
<evidence type="ECO:0000313" key="2">
    <source>
        <dbReference type="Proteomes" id="UP000292704"/>
    </source>
</evidence>
<reference evidence="1 2" key="1">
    <citation type="submission" date="2019-02" db="EMBL/GenBank/DDBJ databases">
        <title>Genome analysis provides insights into bioremediation potentialities and Haloocin production by Natrinema altunense strain 4.1R isolated from Chott Douz in Tunisian desert.</title>
        <authorList>
            <person name="Najjari A."/>
            <person name="Youssef N."/>
            <person name="Ben Dhia O."/>
            <person name="Ferjani R."/>
            <person name="El Hidri D."/>
            <person name="Ouzari H.I."/>
            <person name="Cherif A."/>
        </authorList>
    </citation>
    <scope>NUCLEOTIDE SEQUENCE [LARGE SCALE GENOMIC DNA]</scope>
    <source>
        <strain evidence="1 2">4.1R</strain>
    </source>
</reference>
<protein>
    <recommendedName>
        <fullName evidence="3">Restriction endonuclease type IV Mrr domain-containing protein</fullName>
    </recommendedName>
</protein>
<dbReference type="AlphaFoldDB" id="A0A482XV02"/>
<sequence>MTDWVAEFDQLGDENPESDFEDLVRKMVTEKTGYSCKKQKVLGRSGNHYEVDAVPMIEGRQNKRYLHLINVKDTKVAETNRSTWYNHVDRAHARLDEVGGDFLPKTIVVKEFADIGDRSFKAEFASVGARVIDIGSFGALIEEVNLFADKPSLFTKRPRLDYYQS</sequence>
<comment type="caution">
    <text evidence="1">The sequence shown here is derived from an EMBL/GenBank/DDBJ whole genome shotgun (WGS) entry which is preliminary data.</text>
</comment>
<evidence type="ECO:0000313" key="1">
    <source>
        <dbReference type="EMBL" id="RZH67188.1"/>
    </source>
</evidence>
<gene>
    <name evidence="1" type="ORF">ELS17_15690</name>
</gene>
<organism evidence="1 2">
    <name type="scientific">Natrinema altunense</name>
    <dbReference type="NCBI Taxonomy" id="222984"/>
    <lineage>
        <taxon>Archaea</taxon>
        <taxon>Methanobacteriati</taxon>
        <taxon>Methanobacteriota</taxon>
        <taxon>Stenosarchaea group</taxon>
        <taxon>Halobacteria</taxon>
        <taxon>Halobacteriales</taxon>
        <taxon>Natrialbaceae</taxon>
        <taxon>Natrinema</taxon>
    </lineage>
</organism>
<evidence type="ECO:0008006" key="3">
    <source>
        <dbReference type="Google" id="ProtNLM"/>
    </source>
</evidence>
<proteinExistence type="predicted"/>